<dbReference type="Pfam" id="PF13847">
    <property type="entry name" value="Methyltransf_31"/>
    <property type="match status" value="1"/>
</dbReference>
<dbReference type="InterPro" id="IPR025714">
    <property type="entry name" value="Methyltranfer_dom"/>
</dbReference>
<evidence type="ECO:0000313" key="2">
    <source>
        <dbReference type="EMBL" id="OFV67134.1"/>
    </source>
</evidence>
<evidence type="ECO:0000313" key="3">
    <source>
        <dbReference type="Proteomes" id="UP000186940"/>
    </source>
</evidence>
<keyword evidence="3" id="KW-1185">Reference proteome</keyword>
<comment type="caution">
    <text evidence="2">The sequence shown here is derived from an EMBL/GenBank/DDBJ whole genome shotgun (WGS) entry which is preliminary data.</text>
</comment>
<dbReference type="PANTHER" id="PTHR44068">
    <property type="entry name" value="ZGC:194242"/>
    <property type="match status" value="1"/>
</dbReference>
<dbReference type="AlphaFoldDB" id="A0A1F2P7I5"/>
<dbReference type="EC" id="2.1.1.-" evidence="2"/>
<sequence length="230" mass="26361">MQEFHRKTLVSAFYSERAESYEDAIRRHPVISSIRERIVNGLHLKNNACILDLGCGSGITGFEIRSRFDDVRIVGVDIADEMVKVAKRSAASEGYDTMEFLIGDMESIPFRDLTFDLILCINAIRYLKSLERILAEIYRVLNDGGEFILIDSDRESEHMNDEGSKMRVLKKHPLEEAFINSDGWNMMYNKDEIREGLVTAKFEKIFIESEKMYFIARASKRCGIDGPDAI</sequence>
<dbReference type="CDD" id="cd02440">
    <property type="entry name" value="AdoMet_MTases"/>
    <property type="match status" value="1"/>
</dbReference>
<dbReference type="InterPro" id="IPR050447">
    <property type="entry name" value="Erg6_SMT_methyltransf"/>
</dbReference>
<feature type="domain" description="Methyltransferase" evidence="1">
    <location>
        <begin position="45"/>
        <end position="162"/>
    </location>
</feature>
<dbReference type="EMBL" id="LYOS01000008">
    <property type="protein sequence ID" value="OFV67134.1"/>
    <property type="molecule type" value="Genomic_DNA"/>
</dbReference>
<proteinExistence type="predicted"/>
<protein>
    <submittedName>
        <fullName evidence="2">Methyltransferase type 11 domain protein</fullName>
        <ecNumber evidence="2">2.1.1.-</ecNumber>
    </submittedName>
</protein>
<accession>A0A1F2P7I5</accession>
<keyword evidence="2" id="KW-0808">Transferase</keyword>
<reference evidence="2" key="1">
    <citation type="submission" date="2016-05" db="EMBL/GenBank/DDBJ databases">
        <title>Microbial consortia oxidize butane by reversing methanogenesis.</title>
        <authorList>
            <person name="Laso-Perez R."/>
            <person name="Richter M."/>
            <person name="Wegener G."/>
            <person name="Musat F."/>
        </authorList>
    </citation>
    <scope>NUCLEOTIDE SEQUENCE [LARGE SCALE GENOMIC DNA]</scope>
    <source>
        <strain evidence="2">BOX2</strain>
    </source>
</reference>
<dbReference type="Gene3D" id="3.40.50.150">
    <property type="entry name" value="Vaccinia Virus protein VP39"/>
    <property type="match status" value="1"/>
</dbReference>
<dbReference type="SUPFAM" id="SSF53335">
    <property type="entry name" value="S-adenosyl-L-methionine-dependent methyltransferases"/>
    <property type="match status" value="1"/>
</dbReference>
<evidence type="ECO:0000259" key="1">
    <source>
        <dbReference type="Pfam" id="PF13847"/>
    </source>
</evidence>
<dbReference type="InterPro" id="IPR029063">
    <property type="entry name" value="SAM-dependent_MTases_sf"/>
</dbReference>
<name>A0A1F2P7I5_9EURY</name>
<dbReference type="Proteomes" id="UP000186940">
    <property type="component" value="Unassembled WGS sequence"/>
</dbReference>
<gene>
    <name evidence="2" type="ORF">SCAL_001759</name>
</gene>
<dbReference type="STRING" id="1838285.SCAL_001759"/>
<organism evidence="2 3">
    <name type="scientific">Candidatus Syntropharchaeum caldarium</name>
    <dbReference type="NCBI Taxonomy" id="1838285"/>
    <lineage>
        <taxon>Archaea</taxon>
        <taxon>Methanobacteriati</taxon>
        <taxon>Methanobacteriota</taxon>
        <taxon>Stenosarchaea group</taxon>
        <taxon>Methanomicrobia</taxon>
        <taxon>Methanosarcinales</taxon>
        <taxon>ANME-2 cluster</taxon>
        <taxon>Candidatus Syntropharchaeum</taxon>
    </lineage>
</organism>
<dbReference type="GO" id="GO:0008168">
    <property type="term" value="F:methyltransferase activity"/>
    <property type="evidence" value="ECO:0007669"/>
    <property type="project" value="UniProtKB-KW"/>
</dbReference>
<dbReference type="PANTHER" id="PTHR44068:SF11">
    <property type="entry name" value="GERANYL DIPHOSPHATE 2-C-METHYLTRANSFERASE"/>
    <property type="match status" value="1"/>
</dbReference>
<dbReference type="GO" id="GO:0032259">
    <property type="term" value="P:methylation"/>
    <property type="evidence" value="ECO:0007669"/>
    <property type="project" value="UniProtKB-KW"/>
</dbReference>
<keyword evidence="2" id="KW-0489">Methyltransferase</keyword>